<dbReference type="KEGG" id="pvw:HU752_000595"/>
<proteinExistence type="inferred from homology"/>
<dbReference type="RefSeq" id="WP_017902220.1">
    <property type="nucleotide sequence ID" value="NZ_CP077093.1"/>
</dbReference>
<evidence type="ECO:0000313" key="4">
    <source>
        <dbReference type="Proteomes" id="UP000634530"/>
    </source>
</evidence>
<organism evidence="3 4">
    <name type="scientific">Pseudomonas vanderleydeniana</name>
    <dbReference type="NCBI Taxonomy" id="2745495"/>
    <lineage>
        <taxon>Bacteria</taxon>
        <taxon>Pseudomonadati</taxon>
        <taxon>Pseudomonadota</taxon>
        <taxon>Gammaproteobacteria</taxon>
        <taxon>Pseudomonadales</taxon>
        <taxon>Pseudomonadaceae</taxon>
        <taxon>Pseudomonas</taxon>
    </lineage>
</organism>
<dbReference type="EMBL" id="CP077093">
    <property type="protein sequence ID" value="QXI28491.1"/>
    <property type="molecule type" value="Genomic_DNA"/>
</dbReference>
<dbReference type="PANTHER" id="PTHR35601">
    <property type="entry name" value="TOXIN RELE"/>
    <property type="match status" value="1"/>
</dbReference>
<dbReference type="InterPro" id="IPR035093">
    <property type="entry name" value="RelE/ParE_toxin_dom_sf"/>
</dbReference>
<dbReference type="PANTHER" id="PTHR35601:SF1">
    <property type="entry name" value="TOXIN RELE"/>
    <property type="match status" value="1"/>
</dbReference>
<dbReference type="Pfam" id="PF05016">
    <property type="entry name" value="ParE_toxin"/>
    <property type="match status" value="1"/>
</dbReference>
<dbReference type="AlphaFoldDB" id="A0A9E6PL19"/>
<name>A0A9E6PL19_9PSED</name>
<keyword evidence="4" id="KW-1185">Reference proteome</keyword>
<accession>A0A9E6PL19</accession>
<dbReference type="Proteomes" id="UP000634530">
    <property type="component" value="Chromosome"/>
</dbReference>
<keyword evidence="2" id="KW-1277">Toxin-antitoxin system</keyword>
<dbReference type="InterPro" id="IPR007712">
    <property type="entry name" value="RelE/ParE_toxin"/>
</dbReference>
<evidence type="ECO:0000256" key="2">
    <source>
        <dbReference type="ARBA" id="ARBA00022649"/>
    </source>
</evidence>
<sequence>MAWRIEFESSAAKELGKLDKQTALRILKFLRERLAALEDPRSIGEALKGSKLGQFWKYRVGDYRIIANIQDEVVSILIVRVGNRRDVYKH</sequence>
<reference evidence="3 4" key="1">
    <citation type="journal article" date="2020" name="Microorganisms">
        <title>Reliable Identification of Environmental Pseudomonas Isolates Using the rpoD Gene.</title>
        <authorList>
            <consortium name="The Broad Institute Genome Sequencing Platform"/>
            <person name="Girard L."/>
            <person name="Lood C."/>
            <person name="Rokni-Zadeh H."/>
            <person name="van Noort V."/>
            <person name="Lavigne R."/>
            <person name="De Mot R."/>
        </authorList>
    </citation>
    <scope>NUCLEOTIDE SEQUENCE [LARGE SCALE GENOMIC DNA]</scope>
    <source>
        <strain evidence="3 4">RW8P3</strain>
    </source>
</reference>
<comment type="similarity">
    <text evidence="1">Belongs to the RelE toxin family.</text>
</comment>
<dbReference type="Gene3D" id="3.30.2310.20">
    <property type="entry name" value="RelE-like"/>
    <property type="match status" value="1"/>
</dbReference>
<evidence type="ECO:0000256" key="1">
    <source>
        <dbReference type="ARBA" id="ARBA00006226"/>
    </source>
</evidence>
<gene>
    <name evidence="3" type="ORF">HU752_000595</name>
</gene>
<evidence type="ECO:0000313" key="3">
    <source>
        <dbReference type="EMBL" id="QXI28491.1"/>
    </source>
</evidence>
<reference evidence="3 4" key="2">
    <citation type="journal article" date="2021" name="Microorganisms">
        <title>The Ever-Expanding Pseudomonas Genus: Description of 43 New Species and Partition of the Pseudomonas putida Group.</title>
        <authorList>
            <person name="Girard L."/>
            <person name="Lood C."/>
            <person name="Hofte M."/>
            <person name="Vandamme P."/>
            <person name="Rokni-Zadeh H."/>
            <person name="van Noort V."/>
            <person name="Lavigne R."/>
            <person name="De Mot R."/>
        </authorList>
    </citation>
    <scope>NUCLEOTIDE SEQUENCE [LARGE SCALE GENOMIC DNA]</scope>
    <source>
        <strain evidence="3 4">RW8P3</strain>
    </source>
</reference>
<protein>
    <submittedName>
        <fullName evidence="3">Type II toxin-antitoxin system RelE/ParE family toxin</fullName>
    </submittedName>
</protein>
<dbReference type="SUPFAM" id="SSF143011">
    <property type="entry name" value="RelE-like"/>
    <property type="match status" value="1"/>
</dbReference>